<name>A0A5S4EYD8_9ACTN</name>
<comment type="caution">
    <text evidence="3">The sequence shown here is derived from an EMBL/GenBank/DDBJ whole genome shotgun (WGS) entry which is preliminary data.</text>
</comment>
<dbReference type="CDD" id="cd08899">
    <property type="entry name" value="SRPBCC_CalC_Aha1-like_6"/>
    <property type="match status" value="1"/>
</dbReference>
<reference evidence="3 4" key="1">
    <citation type="submission" date="2019-05" db="EMBL/GenBank/DDBJ databases">
        <title>Draft genome sequence of Nonomuraea zeae DSM 100528.</title>
        <authorList>
            <person name="Saricaoglu S."/>
            <person name="Isik K."/>
        </authorList>
    </citation>
    <scope>NUCLEOTIDE SEQUENCE [LARGE SCALE GENOMIC DNA]</scope>
    <source>
        <strain evidence="3 4">DSM 100528</strain>
    </source>
</reference>
<accession>A0A5S4EYD8</accession>
<comment type="similarity">
    <text evidence="1">Belongs to the AHA1 family.</text>
</comment>
<dbReference type="SUPFAM" id="SSF55961">
    <property type="entry name" value="Bet v1-like"/>
    <property type="match status" value="1"/>
</dbReference>
<evidence type="ECO:0000256" key="1">
    <source>
        <dbReference type="ARBA" id="ARBA00006817"/>
    </source>
</evidence>
<gene>
    <name evidence="3" type="ORF">ETD85_62040</name>
</gene>
<sequence length="135" mass="15291">MNENLTIHPDGRTTLRMQRRLPHPQAKVWRAITQPEHLAHWFPADVTIDGDRITYGFGPQGRITELDPPHVFAHTWGDDELRWELHPDGEATILTLTHTFTDLHGAASFAAGWHTCVLALLAHLDERPARRPTGT</sequence>
<dbReference type="InterPro" id="IPR023393">
    <property type="entry name" value="START-like_dom_sf"/>
</dbReference>
<dbReference type="Proteomes" id="UP000306628">
    <property type="component" value="Unassembled WGS sequence"/>
</dbReference>
<feature type="domain" description="Activator of Hsp90 ATPase homologue 1/2-like C-terminal" evidence="2">
    <location>
        <begin position="23"/>
        <end position="120"/>
    </location>
</feature>
<dbReference type="AlphaFoldDB" id="A0A5S4EYD8"/>
<evidence type="ECO:0000259" key="2">
    <source>
        <dbReference type="Pfam" id="PF08327"/>
    </source>
</evidence>
<dbReference type="Gene3D" id="3.30.530.20">
    <property type="match status" value="1"/>
</dbReference>
<proteinExistence type="inferred from homology"/>
<organism evidence="3 4">
    <name type="scientific">Nonomuraea zeae</name>
    <dbReference type="NCBI Taxonomy" id="1642303"/>
    <lineage>
        <taxon>Bacteria</taxon>
        <taxon>Bacillati</taxon>
        <taxon>Actinomycetota</taxon>
        <taxon>Actinomycetes</taxon>
        <taxon>Streptosporangiales</taxon>
        <taxon>Streptosporangiaceae</taxon>
        <taxon>Nonomuraea</taxon>
    </lineage>
</organism>
<dbReference type="Pfam" id="PF08327">
    <property type="entry name" value="AHSA1"/>
    <property type="match status" value="1"/>
</dbReference>
<feature type="non-terminal residue" evidence="3">
    <location>
        <position position="135"/>
    </location>
</feature>
<keyword evidence="4" id="KW-1185">Reference proteome</keyword>
<dbReference type="InterPro" id="IPR013538">
    <property type="entry name" value="ASHA1/2-like_C"/>
</dbReference>
<evidence type="ECO:0000313" key="4">
    <source>
        <dbReference type="Proteomes" id="UP000306628"/>
    </source>
</evidence>
<dbReference type="OrthoDB" id="9803476at2"/>
<dbReference type="EMBL" id="VCKX01000640">
    <property type="protein sequence ID" value="TMR08732.1"/>
    <property type="molecule type" value="Genomic_DNA"/>
</dbReference>
<dbReference type="RefSeq" id="WP_138699056.1">
    <property type="nucleotide sequence ID" value="NZ_VCKX01000640.1"/>
</dbReference>
<evidence type="ECO:0000313" key="3">
    <source>
        <dbReference type="EMBL" id="TMR08732.1"/>
    </source>
</evidence>
<protein>
    <submittedName>
        <fullName evidence="3">SRPBCC family protein</fullName>
    </submittedName>
</protein>